<proteinExistence type="predicted"/>
<organism evidence="2 3">
    <name type="scientific">Eumeta variegata</name>
    <name type="common">Bagworm moth</name>
    <name type="synonym">Eumeta japonica</name>
    <dbReference type="NCBI Taxonomy" id="151549"/>
    <lineage>
        <taxon>Eukaryota</taxon>
        <taxon>Metazoa</taxon>
        <taxon>Ecdysozoa</taxon>
        <taxon>Arthropoda</taxon>
        <taxon>Hexapoda</taxon>
        <taxon>Insecta</taxon>
        <taxon>Pterygota</taxon>
        <taxon>Neoptera</taxon>
        <taxon>Endopterygota</taxon>
        <taxon>Lepidoptera</taxon>
        <taxon>Glossata</taxon>
        <taxon>Ditrysia</taxon>
        <taxon>Tineoidea</taxon>
        <taxon>Psychidae</taxon>
        <taxon>Oiketicinae</taxon>
        <taxon>Eumeta</taxon>
    </lineage>
</organism>
<name>A0A4C1Z2Z3_EUMVA</name>
<dbReference type="OrthoDB" id="6434680at2759"/>
<evidence type="ECO:0000313" key="3">
    <source>
        <dbReference type="Proteomes" id="UP000299102"/>
    </source>
</evidence>
<gene>
    <name evidence="2" type="ORF">EVAR_65087_1</name>
</gene>
<feature type="region of interest" description="Disordered" evidence="1">
    <location>
        <begin position="178"/>
        <end position="223"/>
    </location>
</feature>
<dbReference type="PANTHER" id="PTHR47331:SF1">
    <property type="entry name" value="GAG-LIKE PROTEIN"/>
    <property type="match status" value="1"/>
</dbReference>
<evidence type="ECO:0000256" key="1">
    <source>
        <dbReference type="SAM" id="MobiDB-lite"/>
    </source>
</evidence>
<protein>
    <submittedName>
        <fullName evidence="2">Uncharacterized protein</fullName>
    </submittedName>
</protein>
<dbReference type="EMBL" id="BGZK01001537">
    <property type="protein sequence ID" value="GBP81910.1"/>
    <property type="molecule type" value="Genomic_DNA"/>
</dbReference>
<comment type="caution">
    <text evidence="2">The sequence shown here is derived from an EMBL/GenBank/DDBJ whole genome shotgun (WGS) entry which is preliminary data.</text>
</comment>
<dbReference type="Proteomes" id="UP000299102">
    <property type="component" value="Unassembled WGS sequence"/>
</dbReference>
<accession>A0A4C1Z2Z3</accession>
<evidence type="ECO:0000313" key="2">
    <source>
        <dbReference type="EMBL" id="GBP81910.1"/>
    </source>
</evidence>
<keyword evidence="3" id="KW-1185">Reference proteome</keyword>
<sequence length="223" mass="24483">MDMQSQRRMNPHLNACYTCLISPSRIRRKKVCLLFDAAARTNGRCLNEALLTGPDLIQSLLGVLVQFRQGRVSVSAYIKEMFLRVSETRNDDNVQLGRGTNIEKTLDLQWNIKNDTLGFNLSSQNTPTEILKMSVPLTKRQTTSAIMSIFNPFGLTSPVLITGKSGPLTEVDIEPTEAEGLTPNHSGAPVALPQRATSLTTRSLGLQNGERVNASPITSDRGD</sequence>
<dbReference type="AlphaFoldDB" id="A0A4C1Z2Z3"/>
<reference evidence="2 3" key="1">
    <citation type="journal article" date="2019" name="Commun. Biol.">
        <title>The bagworm genome reveals a unique fibroin gene that provides high tensile strength.</title>
        <authorList>
            <person name="Kono N."/>
            <person name="Nakamura H."/>
            <person name="Ohtoshi R."/>
            <person name="Tomita M."/>
            <person name="Numata K."/>
            <person name="Arakawa K."/>
        </authorList>
    </citation>
    <scope>NUCLEOTIDE SEQUENCE [LARGE SCALE GENOMIC DNA]</scope>
</reference>
<dbReference type="PANTHER" id="PTHR47331">
    <property type="entry name" value="PHD-TYPE DOMAIN-CONTAINING PROTEIN"/>
    <property type="match status" value="1"/>
</dbReference>
<feature type="compositionally biased region" description="Polar residues" evidence="1">
    <location>
        <begin position="195"/>
        <end position="206"/>
    </location>
</feature>